<dbReference type="InterPro" id="IPR046348">
    <property type="entry name" value="SIS_dom_sf"/>
</dbReference>
<dbReference type="InterPro" id="IPR004800">
    <property type="entry name" value="KdsD/KpsF-type"/>
</dbReference>
<dbReference type="PANTHER" id="PTHR42745:SF1">
    <property type="entry name" value="ARABINOSE 5-PHOSPHATE ISOMERASE KDSD"/>
    <property type="match status" value="1"/>
</dbReference>
<evidence type="ECO:0000313" key="9">
    <source>
        <dbReference type="Proteomes" id="UP001184614"/>
    </source>
</evidence>
<name>A0ABU1MF41_9HYPH</name>
<dbReference type="RefSeq" id="WP_310016131.1">
    <property type="nucleotide sequence ID" value="NZ_JAVDQT010000013.1"/>
</dbReference>
<dbReference type="InterPro" id="IPR046342">
    <property type="entry name" value="CBS_dom_sf"/>
</dbReference>
<evidence type="ECO:0000256" key="3">
    <source>
        <dbReference type="ARBA" id="ARBA00023122"/>
    </source>
</evidence>
<protein>
    <submittedName>
        <fullName evidence="8">Arabinose-5-phosphate isomerase</fullName>
        <ecNumber evidence="8">5.3.1.13</ecNumber>
    </submittedName>
</protein>
<dbReference type="Pfam" id="PF01380">
    <property type="entry name" value="SIS"/>
    <property type="match status" value="1"/>
</dbReference>
<reference evidence="8 9" key="1">
    <citation type="submission" date="2023-07" db="EMBL/GenBank/DDBJ databases">
        <title>Sorghum-associated microbial communities from plants grown in Nebraska, USA.</title>
        <authorList>
            <person name="Schachtman D."/>
        </authorList>
    </citation>
    <scope>NUCLEOTIDE SEQUENCE [LARGE SCALE GENOMIC DNA]</scope>
    <source>
        <strain evidence="8 9">DS1730</strain>
    </source>
</reference>
<dbReference type="Gene3D" id="3.40.50.10490">
    <property type="entry name" value="Glucose-6-phosphate isomerase like protein, domain 1"/>
    <property type="match status" value="1"/>
</dbReference>
<dbReference type="InterPro" id="IPR001347">
    <property type="entry name" value="SIS_dom"/>
</dbReference>
<evidence type="ECO:0000256" key="4">
    <source>
        <dbReference type="PIRNR" id="PIRNR004692"/>
    </source>
</evidence>
<dbReference type="PANTHER" id="PTHR42745">
    <property type="match status" value="1"/>
</dbReference>
<keyword evidence="8" id="KW-0413">Isomerase</keyword>
<organism evidence="8 9">
    <name type="scientific">Brucella pseudogrignonensis</name>
    <dbReference type="NCBI Taxonomy" id="419475"/>
    <lineage>
        <taxon>Bacteria</taxon>
        <taxon>Pseudomonadati</taxon>
        <taxon>Pseudomonadota</taxon>
        <taxon>Alphaproteobacteria</taxon>
        <taxon>Hyphomicrobiales</taxon>
        <taxon>Brucellaceae</taxon>
        <taxon>Brucella/Ochrobactrum group</taxon>
        <taxon>Brucella</taxon>
    </lineage>
</organism>
<keyword evidence="2" id="KW-0677">Repeat</keyword>
<keyword evidence="3 5" id="KW-0129">CBS domain</keyword>
<sequence length="326" mass="34473">MITLSVEESSKESLMNVCKNAIKAEGLAVCNFADQINDDFSKAVELMASAKGHVVVAGIGKSGHIARKIASTLRSIGKPSVFLHASEASHGDLGLVGSDSTCLVFSNSGETSELSDLIFYCEAHSIPIVAVTASKDSTLGKCAKYTIAYGKVEEVCPNGLAPTTSTTLSLAIGDGLAVGIAEFLGATSEDFRRYHPGGKLGAKLLRVRDLMHLGDALPLVDVDTPMNEVVIKMSEKGFGIAIVTSPEGIAGVITDGDMRRRAGELWTSRARDMILGKPLTISQDCYAFEALELMTAKSVTCLVVENGADDCPGIIHIHDCLRARVQ</sequence>
<evidence type="ECO:0000313" key="8">
    <source>
        <dbReference type="EMBL" id="MDR6434662.1"/>
    </source>
</evidence>
<dbReference type="CDD" id="cd05014">
    <property type="entry name" value="SIS_Kpsf"/>
    <property type="match status" value="1"/>
</dbReference>
<evidence type="ECO:0000256" key="1">
    <source>
        <dbReference type="ARBA" id="ARBA00008165"/>
    </source>
</evidence>
<evidence type="ECO:0000259" key="7">
    <source>
        <dbReference type="PROSITE" id="PS51464"/>
    </source>
</evidence>
<evidence type="ECO:0000259" key="6">
    <source>
        <dbReference type="PROSITE" id="PS51371"/>
    </source>
</evidence>
<dbReference type="EC" id="5.3.1.13" evidence="8"/>
<dbReference type="Proteomes" id="UP001184614">
    <property type="component" value="Unassembled WGS sequence"/>
</dbReference>
<dbReference type="InterPro" id="IPR035474">
    <property type="entry name" value="SIS_Kpsf"/>
</dbReference>
<dbReference type="EMBL" id="JAVDQT010000013">
    <property type="protein sequence ID" value="MDR6434662.1"/>
    <property type="molecule type" value="Genomic_DNA"/>
</dbReference>
<dbReference type="PROSITE" id="PS51371">
    <property type="entry name" value="CBS"/>
    <property type="match status" value="1"/>
</dbReference>
<keyword evidence="9" id="KW-1185">Reference proteome</keyword>
<dbReference type="SUPFAM" id="SSF53697">
    <property type="entry name" value="SIS domain"/>
    <property type="match status" value="1"/>
</dbReference>
<feature type="domain" description="SIS" evidence="7">
    <location>
        <begin position="43"/>
        <end position="186"/>
    </location>
</feature>
<evidence type="ECO:0000256" key="5">
    <source>
        <dbReference type="PROSITE-ProRule" id="PRU00703"/>
    </source>
</evidence>
<dbReference type="InterPro" id="IPR050986">
    <property type="entry name" value="GutQ/KpsF_isomerases"/>
</dbReference>
<feature type="domain" description="CBS" evidence="6">
    <location>
        <begin position="273"/>
        <end position="326"/>
    </location>
</feature>
<accession>A0ABU1MF41</accession>
<dbReference type="PROSITE" id="PS51464">
    <property type="entry name" value="SIS"/>
    <property type="match status" value="1"/>
</dbReference>
<gene>
    <name evidence="8" type="ORF">J2782_004415</name>
</gene>
<dbReference type="Gene3D" id="3.10.580.10">
    <property type="entry name" value="CBS-domain"/>
    <property type="match status" value="1"/>
</dbReference>
<comment type="similarity">
    <text evidence="1 4">Belongs to the SIS family. GutQ/KpsF subfamily.</text>
</comment>
<comment type="caution">
    <text evidence="8">The sequence shown here is derived from an EMBL/GenBank/DDBJ whole genome shotgun (WGS) entry which is preliminary data.</text>
</comment>
<dbReference type="Pfam" id="PF00571">
    <property type="entry name" value="CBS"/>
    <property type="match status" value="2"/>
</dbReference>
<dbReference type="InterPro" id="IPR000644">
    <property type="entry name" value="CBS_dom"/>
</dbReference>
<evidence type="ECO:0000256" key="2">
    <source>
        <dbReference type="ARBA" id="ARBA00022737"/>
    </source>
</evidence>
<dbReference type="GO" id="GO:0019146">
    <property type="term" value="F:arabinose-5-phosphate isomerase activity"/>
    <property type="evidence" value="ECO:0007669"/>
    <property type="project" value="UniProtKB-EC"/>
</dbReference>
<proteinExistence type="inferred from homology"/>
<dbReference type="PIRSF" id="PIRSF004692">
    <property type="entry name" value="KdsD_KpsF"/>
    <property type="match status" value="1"/>
</dbReference>
<dbReference type="CDD" id="cd04604">
    <property type="entry name" value="CBS_pair_SIS_assoc"/>
    <property type="match status" value="1"/>
</dbReference>
<dbReference type="NCBIfam" id="TIGR00393">
    <property type="entry name" value="kpsF"/>
    <property type="match status" value="1"/>
</dbReference>